<evidence type="ECO:0000256" key="7">
    <source>
        <dbReference type="ARBA" id="ARBA00023004"/>
    </source>
</evidence>
<keyword evidence="3 9" id="KW-0349">Heme</keyword>
<dbReference type="InterPro" id="IPR014353">
    <property type="entry name" value="Membr-bd_ADH_cyt_c"/>
</dbReference>
<keyword evidence="12" id="KW-1185">Reference proteome</keyword>
<dbReference type="PANTHER" id="PTHR35008:SF8">
    <property type="entry name" value="ALCOHOL DEHYDROGENASE CYTOCHROME C SUBUNIT"/>
    <property type="match status" value="1"/>
</dbReference>
<keyword evidence="2" id="KW-1003">Cell membrane</keyword>
<dbReference type="PROSITE" id="PS51007">
    <property type="entry name" value="CYTC"/>
    <property type="match status" value="3"/>
</dbReference>
<evidence type="ECO:0000256" key="3">
    <source>
        <dbReference type="ARBA" id="ARBA00022617"/>
    </source>
</evidence>
<feature type="domain" description="Cytochrome c" evidence="10">
    <location>
        <begin position="145"/>
        <end position="278"/>
    </location>
</feature>
<dbReference type="Pfam" id="PF00034">
    <property type="entry name" value="Cytochrom_C"/>
    <property type="match status" value="1"/>
</dbReference>
<comment type="caution">
    <text evidence="11">The sequence shown here is derived from an EMBL/GenBank/DDBJ whole genome shotgun (WGS) entry which is preliminary data.</text>
</comment>
<dbReference type="InterPro" id="IPR051459">
    <property type="entry name" value="Cytochrome_c-type_DH"/>
</dbReference>
<sequence>MACMTLAAGQSARAAAADPTDPGLVTRGQYLARLADCEACHTAPGGPSFAGGRAFALPGMGTLYASNITPDAQNGIGAWSDEQFVRAVREGVSPGWKHLYPAMPYQDYARMTPDEVRAIRAYLATVKPVARRPPENKVRFPFSIRAVMIGWNLFNGPASSYPDDPARSAAWNRGRWLVEGPGHCAECHSPRNLTMGVSQSHTYAGAVTAGWMAYNLSSDLHDGLGSWSDDALSAYLTTGHADGHGTAAGPMAEVISYSLRFMTPSDRMAMITYLRSLTPQSSAPSRDASREQASVTLAQGAALFAGACAGCHLTTGAGRQVDFATITGAHSLKDPDGHNLIQVMLEGSRLETDQGAINMPRFGAGYSDQDLADIAAYTLVTLGKTQPAFNENAVRDGRQRSE</sequence>
<dbReference type="PANTHER" id="PTHR35008">
    <property type="entry name" value="BLL4482 PROTEIN-RELATED"/>
    <property type="match status" value="1"/>
</dbReference>
<dbReference type="Pfam" id="PF13442">
    <property type="entry name" value="Cytochrome_CBB3"/>
    <property type="match status" value="1"/>
</dbReference>
<dbReference type="PIRSF" id="PIRSF000018">
    <property type="entry name" value="Mb_ADH_cyt_c"/>
    <property type="match status" value="1"/>
</dbReference>
<accession>A0ABX0JIG9</accession>
<dbReference type="EMBL" id="WOTB01000001">
    <property type="protein sequence ID" value="NHN83219.1"/>
    <property type="molecule type" value="Genomic_DNA"/>
</dbReference>
<keyword evidence="8" id="KW-0472">Membrane</keyword>
<keyword evidence="6" id="KW-0677">Repeat</keyword>
<dbReference type="SUPFAM" id="SSF46626">
    <property type="entry name" value="Cytochrome c"/>
    <property type="match status" value="3"/>
</dbReference>
<feature type="domain" description="Cytochrome c" evidence="10">
    <location>
        <begin position="23"/>
        <end position="127"/>
    </location>
</feature>
<evidence type="ECO:0000256" key="9">
    <source>
        <dbReference type="PROSITE-ProRule" id="PRU00433"/>
    </source>
</evidence>
<protein>
    <submittedName>
        <fullName evidence="11">C-type cytochrome</fullName>
    </submittedName>
</protein>
<evidence type="ECO:0000256" key="4">
    <source>
        <dbReference type="ARBA" id="ARBA00022723"/>
    </source>
</evidence>
<proteinExistence type="predicted"/>
<evidence type="ECO:0000256" key="2">
    <source>
        <dbReference type="ARBA" id="ARBA00022475"/>
    </source>
</evidence>
<comment type="subcellular location">
    <subcellularLocation>
        <location evidence="1">Cell membrane</location>
    </subcellularLocation>
</comment>
<dbReference type="Gene3D" id="1.10.760.10">
    <property type="entry name" value="Cytochrome c-like domain"/>
    <property type="match status" value="2"/>
</dbReference>
<evidence type="ECO:0000259" key="10">
    <source>
        <dbReference type="PROSITE" id="PS51007"/>
    </source>
</evidence>
<dbReference type="Proteomes" id="UP000635278">
    <property type="component" value="Unassembled WGS sequence"/>
</dbReference>
<keyword evidence="7 9" id="KW-0408">Iron</keyword>
<feature type="domain" description="Cytochrome c" evidence="10">
    <location>
        <begin position="295"/>
        <end position="382"/>
    </location>
</feature>
<keyword evidence="5" id="KW-0732">Signal</keyword>
<gene>
    <name evidence="11" type="ORF">GOB93_00995</name>
</gene>
<evidence type="ECO:0000313" key="11">
    <source>
        <dbReference type="EMBL" id="NHN83219.1"/>
    </source>
</evidence>
<keyword evidence="4 9" id="KW-0479">Metal-binding</keyword>
<name>A0ABX0JIG9_9PROT</name>
<evidence type="ECO:0000256" key="8">
    <source>
        <dbReference type="ARBA" id="ARBA00023136"/>
    </source>
</evidence>
<evidence type="ECO:0000313" key="12">
    <source>
        <dbReference type="Proteomes" id="UP000635278"/>
    </source>
</evidence>
<reference evidence="11 12" key="1">
    <citation type="journal article" date="2020" name="Int. J. Syst. Evol. Microbiol.">
        <title>Novel acetic acid bacteria from cider fermentations: Acetobacter conturbans sp. nov. and Acetobacter fallax sp. nov.</title>
        <authorList>
            <person name="Sombolestani A.S."/>
            <person name="Cleenwerck I."/>
            <person name="Cnockaert M."/>
            <person name="Borremans W."/>
            <person name="Wieme A.D."/>
            <person name="De Vuyst L."/>
            <person name="Vandamme P."/>
        </authorList>
    </citation>
    <scope>NUCLEOTIDE SEQUENCE [LARGE SCALE GENOMIC DNA]</scope>
    <source>
        <strain evidence="11 12">LMG 30640</strain>
    </source>
</reference>
<evidence type="ECO:0000256" key="5">
    <source>
        <dbReference type="ARBA" id="ARBA00022729"/>
    </source>
</evidence>
<dbReference type="InterPro" id="IPR009056">
    <property type="entry name" value="Cyt_c-like_dom"/>
</dbReference>
<dbReference type="InterPro" id="IPR036909">
    <property type="entry name" value="Cyt_c-like_dom_sf"/>
</dbReference>
<evidence type="ECO:0000256" key="6">
    <source>
        <dbReference type="ARBA" id="ARBA00022737"/>
    </source>
</evidence>
<organism evidence="11 12">
    <name type="scientific">Acetobacter musti</name>
    <dbReference type="NCBI Taxonomy" id="864732"/>
    <lineage>
        <taxon>Bacteria</taxon>
        <taxon>Pseudomonadati</taxon>
        <taxon>Pseudomonadota</taxon>
        <taxon>Alphaproteobacteria</taxon>
        <taxon>Acetobacterales</taxon>
        <taxon>Acetobacteraceae</taxon>
        <taxon>Acetobacter</taxon>
    </lineage>
</organism>
<evidence type="ECO:0000256" key="1">
    <source>
        <dbReference type="ARBA" id="ARBA00004236"/>
    </source>
</evidence>